<comment type="caution">
    <text evidence="1">The sequence shown here is derived from an EMBL/GenBank/DDBJ whole genome shotgun (WGS) entry which is preliminary data.</text>
</comment>
<accession>A0ACB8BI17</accession>
<organism evidence="1 2">
    <name type="scientific">Leucogyrophana mollusca</name>
    <dbReference type="NCBI Taxonomy" id="85980"/>
    <lineage>
        <taxon>Eukaryota</taxon>
        <taxon>Fungi</taxon>
        <taxon>Dikarya</taxon>
        <taxon>Basidiomycota</taxon>
        <taxon>Agaricomycotina</taxon>
        <taxon>Agaricomycetes</taxon>
        <taxon>Agaricomycetidae</taxon>
        <taxon>Boletales</taxon>
        <taxon>Boletales incertae sedis</taxon>
        <taxon>Leucogyrophana</taxon>
    </lineage>
</organism>
<evidence type="ECO:0000313" key="2">
    <source>
        <dbReference type="Proteomes" id="UP000790709"/>
    </source>
</evidence>
<sequence length="453" mass="50952">MRWENFLPLILTYNAAAWARGVQIPLGVTFEETPAIKIFQDGGTDGSSEQWRLDEPPSANATGHLIFETVSSLLQHWPNTRYRNGHTIVPATVPPGTLLYHGTFQSVVPAVPEWVATDAEHSLGFCRGTIEAGCWHLTLATTRPLQLLYFDGSSGADFEGGTMDAQDFVAWGELRPDRTFDEHGRIADLCAWGKQYSLDGFVRMEENFEIMLCNFTSDGVRVVSFLNLPALPALESDQPPISGRAAFRTFEMMNGGHWHNRYPGDERIHLDLTRLISFYDTELVPSLVAHRVGQERWDHRLQGADAIDIAAVRMRLSKALSEHHDGSGVDWRTLYRVIIKRYADRLELLQYLLGETNSNFGRHQDEKERASKIQLQLRIMLTPYILHSSIPTHSLSSPATGLTWAEPVFRECATTHTATIVSEFGSALTSSERLMLRAAQETSREICRVVVQM</sequence>
<gene>
    <name evidence="1" type="ORF">BV22DRAFT_1130017</name>
</gene>
<keyword evidence="2" id="KW-1185">Reference proteome</keyword>
<protein>
    <submittedName>
        <fullName evidence="1">Uncharacterized protein</fullName>
    </submittedName>
</protein>
<proteinExistence type="predicted"/>
<dbReference type="EMBL" id="MU266431">
    <property type="protein sequence ID" value="KAH7924173.1"/>
    <property type="molecule type" value="Genomic_DNA"/>
</dbReference>
<evidence type="ECO:0000313" key="1">
    <source>
        <dbReference type="EMBL" id="KAH7924173.1"/>
    </source>
</evidence>
<dbReference type="Proteomes" id="UP000790709">
    <property type="component" value="Unassembled WGS sequence"/>
</dbReference>
<reference evidence="1" key="1">
    <citation type="journal article" date="2021" name="New Phytol.">
        <title>Evolutionary innovations through gain and loss of genes in the ectomycorrhizal Boletales.</title>
        <authorList>
            <person name="Wu G."/>
            <person name="Miyauchi S."/>
            <person name="Morin E."/>
            <person name="Kuo A."/>
            <person name="Drula E."/>
            <person name="Varga T."/>
            <person name="Kohler A."/>
            <person name="Feng B."/>
            <person name="Cao Y."/>
            <person name="Lipzen A."/>
            <person name="Daum C."/>
            <person name="Hundley H."/>
            <person name="Pangilinan J."/>
            <person name="Johnson J."/>
            <person name="Barry K."/>
            <person name="LaButti K."/>
            <person name="Ng V."/>
            <person name="Ahrendt S."/>
            <person name="Min B."/>
            <person name="Choi I.G."/>
            <person name="Park H."/>
            <person name="Plett J.M."/>
            <person name="Magnuson J."/>
            <person name="Spatafora J.W."/>
            <person name="Nagy L.G."/>
            <person name="Henrissat B."/>
            <person name="Grigoriev I.V."/>
            <person name="Yang Z.L."/>
            <person name="Xu J."/>
            <person name="Martin F.M."/>
        </authorList>
    </citation>
    <scope>NUCLEOTIDE SEQUENCE</scope>
    <source>
        <strain evidence="1">KUC20120723A-06</strain>
    </source>
</reference>
<name>A0ACB8BI17_9AGAM</name>